<sequence>MIVSLVVCAVFAAEAADKQPAYEPITAYHLINLEGWDVYVNKRLLREEKQLGDEVTQLLQDKLREICRLLPKRPLAELQKTAIWLELDNDKANPCACYHASADWLREHGFLEQKEKCVEISNARTFLDWSRQQPMMVLHELAHSYHDRVLGYDDAAIQVAFERAKESGEYEKVLRANGKVEQHYALQNQMEYFAEGTEAYFGANDFYPFVKAELQQHDPQLHQLLGEIWRD</sequence>
<protein>
    <recommendedName>
        <fullName evidence="1">Anthrax toxin lethal/endema factor N-/C-terminal domain-containing protein</fullName>
    </recommendedName>
</protein>
<dbReference type="STRING" id="314230.DSM3645_15925"/>
<dbReference type="SUPFAM" id="SSF55486">
    <property type="entry name" value="Metalloproteases ('zincins'), catalytic domain"/>
    <property type="match status" value="1"/>
</dbReference>
<dbReference type="OrthoDB" id="5702724at2"/>
<organism evidence="2 3">
    <name type="scientific">Blastopirellula marina DSM 3645</name>
    <dbReference type="NCBI Taxonomy" id="314230"/>
    <lineage>
        <taxon>Bacteria</taxon>
        <taxon>Pseudomonadati</taxon>
        <taxon>Planctomycetota</taxon>
        <taxon>Planctomycetia</taxon>
        <taxon>Pirellulales</taxon>
        <taxon>Pirellulaceae</taxon>
        <taxon>Blastopirellula</taxon>
    </lineage>
</organism>
<dbReference type="EMBL" id="AANZ01000042">
    <property type="protein sequence ID" value="EAQ77124.1"/>
    <property type="molecule type" value="Genomic_DNA"/>
</dbReference>
<evidence type="ECO:0000259" key="1">
    <source>
        <dbReference type="Pfam" id="PF07737"/>
    </source>
</evidence>
<dbReference type="AlphaFoldDB" id="A4A292"/>
<feature type="domain" description="Anthrax toxin lethal/endema factor N-/C-terminal" evidence="1">
    <location>
        <begin position="104"/>
        <end position="224"/>
    </location>
</feature>
<comment type="caution">
    <text evidence="2">The sequence shown here is derived from an EMBL/GenBank/DDBJ whole genome shotgun (WGS) entry which is preliminary data.</text>
</comment>
<dbReference type="eggNOG" id="COG0222">
    <property type="taxonomic scope" value="Bacteria"/>
</dbReference>
<dbReference type="Gene3D" id="3.40.390.10">
    <property type="entry name" value="Collagenase (Catalytic Domain)"/>
    <property type="match status" value="1"/>
</dbReference>
<gene>
    <name evidence="2" type="ORF">DSM3645_15925</name>
</gene>
<evidence type="ECO:0000313" key="3">
    <source>
        <dbReference type="Proteomes" id="UP000004358"/>
    </source>
</evidence>
<dbReference type="RefSeq" id="WP_002651083.1">
    <property type="nucleotide sequence ID" value="NZ_CH672376.1"/>
</dbReference>
<reference evidence="2 3" key="1">
    <citation type="submission" date="2006-02" db="EMBL/GenBank/DDBJ databases">
        <authorList>
            <person name="Amann R."/>
            <person name="Ferriera S."/>
            <person name="Johnson J."/>
            <person name="Kravitz S."/>
            <person name="Halpern A."/>
            <person name="Remington K."/>
            <person name="Beeson K."/>
            <person name="Tran B."/>
            <person name="Rogers Y.-H."/>
            <person name="Friedman R."/>
            <person name="Venter J.C."/>
        </authorList>
    </citation>
    <scope>NUCLEOTIDE SEQUENCE [LARGE SCALE GENOMIC DNA]</scope>
    <source>
        <strain evidence="2 3">DSM 3645</strain>
    </source>
</reference>
<evidence type="ECO:0000313" key="2">
    <source>
        <dbReference type="EMBL" id="EAQ77124.1"/>
    </source>
</evidence>
<dbReference type="InterPro" id="IPR014781">
    <property type="entry name" value="Anthrax_toxin_lethal/edema_N/C"/>
</dbReference>
<dbReference type="Pfam" id="PF07737">
    <property type="entry name" value="ATLF"/>
    <property type="match status" value="1"/>
</dbReference>
<dbReference type="InterPro" id="IPR024079">
    <property type="entry name" value="MetalloPept_cat_dom_sf"/>
</dbReference>
<dbReference type="GO" id="GO:0008237">
    <property type="term" value="F:metallopeptidase activity"/>
    <property type="evidence" value="ECO:0007669"/>
    <property type="project" value="InterPro"/>
</dbReference>
<proteinExistence type="predicted"/>
<dbReference type="Proteomes" id="UP000004358">
    <property type="component" value="Unassembled WGS sequence"/>
</dbReference>
<accession>A4A292</accession>
<dbReference type="HOGENOM" id="CLU_088580_0_0_0"/>
<name>A4A292_9BACT</name>